<dbReference type="EMBL" id="POVK01000028">
    <property type="protein sequence ID" value="NHA34576.1"/>
    <property type="molecule type" value="Genomic_DNA"/>
</dbReference>
<dbReference type="CDD" id="cd06121">
    <property type="entry name" value="cupin_YML079wp"/>
    <property type="match status" value="1"/>
</dbReference>
<evidence type="ECO:0000313" key="5">
    <source>
        <dbReference type="Proteomes" id="UP000264146"/>
    </source>
</evidence>
<reference evidence="3 6" key="1">
    <citation type="submission" date="2018-01" db="EMBL/GenBank/DDBJ databases">
        <title>Complete genome sequence of Staphylococcus Scheliferi isolated from human.</title>
        <authorList>
            <person name="Abouelkhair M.A."/>
            <person name="Bemis D.A."/>
            <person name="Kania S.A."/>
        </authorList>
    </citation>
    <scope>NUCLEOTIDE SEQUENCE [LARGE SCALE GENOMIC DNA]</scope>
    <source>
        <strain evidence="3 6">ATCC 43808</strain>
    </source>
</reference>
<evidence type="ECO:0000313" key="6">
    <source>
        <dbReference type="Proteomes" id="UP000572988"/>
    </source>
</evidence>
<dbReference type="EMBL" id="UHEF01000001">
    <property type="protein sequence ID" value="SUM90094.1"/>
    <property type="molecule type" value="Genomic_DNA"/>
</dbReference>
<sequence>MNVQEWIQHLNLTPHPEGGYYRETILSPDQTEGRPNYSSIYFLLEDANISHFHRIDADEIWYFHAGHTLTIHMIHPDHTYETVQLGPDVANGDVLQFVVPKNTIFASSIEQENSFAVVGCMVQPAFQFEHFELFTQDELIETYPEHKTIIQKYAKKNV</sequence>
<protein>
    <submittedName>
        <fullName evidence="3 4">Cupin</fullName>
    </submittedName>
</protein>
<dbReference type="InterPro" id="IPR011051">
    <property type="entry name" value="RmlC_Cupin_sf"/>
</dbReference>
<accession>A0A7Z7VXW1</accession>
<dbReference type="SUPFAM" id="SSF51182">
    <property type="entry name" value="RmlC-like cupins"/>
    <property type="match status" value="1"/>
</dbReference>
<reference evidence="2 5" key="3">
    <citation type="submission" date="2020-11" db="EMBL/GenBank/DDBJ databases">
        <authorList>
            <consortium name="Pathogen Informatics"/>
        </authorList>
    </citation>
    <scope>NUCLEOTIDE SEQUENCE [LARGE SCALE GENOMIC DNA]</scope>
    <source>
        <strain evidence="2 5">NCTC12218</strain>
    </source>
</reference>
<dbReference type="InterPro" id="IPR009327">
    <property type="entry name" value="Cupin_DUF985"/>
</dbReference>
<dbReference type="RefSeq" id="WP_126496502.1">
    <property type="nucleotide sequence ID" value="NZ_CALYEE010000013.1"/>
</dbReference>
<dbReference type="InterPro" id="IPR014710">
    <property type="entry name" value="RmlC-like_jellyroll"/>
</dbReference>
<dbReference type="EMBL" id="LR962863">
    <property type="protein sequence ID" value="CAD7360508.1"/>
    <property type="molecule type" value="Genomic_DNA"/>
</dbReference>
<dbReference type="Pfam" id="PF06172">
    <property type="entry name" value="Cupin_5"/>
    <property type="match status" value="1"/>
</dbReference>
<keyword evidence="6" id="KW-1185">Reference proteome</keyword>
<dbReference type="PANTHER" id="PTHR33387">
    <property type="entry name" value="RMLC-LIKE JELLY ROLL FOLD PROTEIN"/>
    <property type="match status" value="1"/>
</dbReference>
<dbReference type="Gene3D" id="2.60.120.10">
    <property type="entry name" value="Jelly Rolls"/>
    <property type="match status" value="1"/>
</dbReference>
<name>A0A7Z7VXW1_STASC</name>
<evidence type="ECO:0000313" key="4">
    <source>
        <dbReference type="EMBL" id="SUM90094.1"/>
    </source>
</evidence>
<dbReference type="PANTHER" id="PTHR33387:SF3">
    <property type="entry name" value="DUF985 DOMAIN-CONTAINING PROTEIN"/>
    <property type="match status" value="1"/>
</dbReference>
<dbReference type="AlphaFoldDB" id="A0A7Z7VXW1"/>
<dbReference type="GeneID" id="93790826"/>
<evidence type="ECO:0000313" key="2">
    <source>
        <dbReference type="EMBL" id="CAD7360508.1"/>
    </source>
</evidence>
<organism evidence="4">
    <name type="scientific">Staphylococcus schleiferi</name>
    <dbReference type="NCBI Taxonomy" id="1295"/>
    <lineage>
        <taxon>Bacteria</taxon>
        <taxon>Bacillati</taxon>
        <taxon>Bacillota</taxon>
        <taxon>Bacilli</taxon>
        <taxon>Bacillales</taxon>
        <taxon>Staphylococcaceae</taxon>
        <taxon>Staphylococcus</taxon>
    </lineage>
</organism>
<feature type="domain" description="DUF985" evidence="1">
    <location>
        <begin position="4"/>
        <end position="133"/>
    </location>
</feature>
<dbReference type="InterPro" id="IPR039935">
    <property type="entry name" value="YML079W-like"/>
</dbReference>
<gene>
    <name evidence="3" type="ORF">C1O36_08630</name>
    <name evidence="4" type="ORF">NCTC12218_02184</name>
</gene>
<evidence type="ECO:0000313" key="3">
    <source>
        <dbReference type="EMBL" id="NHA34576.1"/>
    </source>
</evidence>
<reference evidence="4" key="2">
    <citation type="submission" date="2018-06" db="EMBL/GenBank/DDBJ databases">
        <authorList>
            <consortium name="Pathogen Informatics"/>
            <person name="Doyle S."/>
        </authorList>
    </citation>
    <scope>NUCLEOTIDE SEQUENCE [LARGE SCALE GENOMIC DNA]</scope>
    <source>
        <strain evidence="4">NCTC12218</strain>
    </source>
</reference>
<proteinExistence type="predicted"/>
<dbReference type="Proteomes" id="UP000572988">
    <property type="component" value="Unassembled WGS sequence"/>
</dbReference>
<dbReference type="Proteomes" id="UP000264146">
    <property type="component" value="Chromosome"/>
</dbReference>
<evidence type="ECO:0000259" key="1">
    <source>
        <dbReference type="Pfam" id="PF06172"/>
    </source>
</evidence>